<dbReference type="EMBL" id="FMTP01000003">
    <property type="protein sequence ID" value="SCW68943.1"/>
    <property type="molecule type" value="Genomic_DNA"/>
</dbReference>
<proteinExistence type="predicted"/>
<dbReference type="Proteomes" id="UP000198889">
    <property type="component" value="Unassembled WGS sequence"/>
</dbReference>
<gene>
    <name evidence="1" type="ORF">SAMN05660859_2241</name>
</gene>
<reference evidence="2" key="1">
    <citation type="submission" date="2016-10" db="EMBL/GenBank/DDBJ databases">
        <authorList>
            <person name="Varghese N."/>
            <person name="Submissions S."/>
        </authorList>
    </citation>
    <scope>NUCLEOTIDE SEQUENCE [LARGE SCALE GENOMIC DNA]</scope>
    <source>
        <strain evidence="2">CGMCC 1.1761</strain>
    </source>
</reference>
<sequence>MSAEDDARPVKKAQPIADENRRAALRKLGKVATYGVPVTLSLMSIRHAAAAS</sequence>
<accession>A0A1G4SID4</accession>
<protein>
    <submittedName>
        <fullName evidence="1">Uncharacterized protein</fullName>
    </submittedName>
</protein>
<dbReference type="STRING" id="177413.SAMN05660859_2241"/>
<dbReference type="AlphaFoldDB" id="A0A1G4SID4"/>
<organism evidence="1 2">
    <name type="scientific">Ancylobacter rudongensis</name>
    <dbReference type="NCBI Taxonomy" id="177413"/>
    <lineage>
        <taxon>Bacteria</taxon>
        <taxon>Pseudomonadati</taxon>
        <taxon>Pseudomonadota</taxon>
        <taxon>Alphaproteobacteria</taxon>
        <taxon>Hyphomicrobiales</taxon>
        <taxon>Xanthobacteraceae</taxon>
        <taxon>Ancylobacter</taxon>
    </lineage>
</organism>
<dbReference type="RefSeq" id="WP_162841799.1">
    <property type="nucleotide sequence ID" value="NZ_FMTP01000003.1"/>
</dbReference>
<evidence type="ECO:0000313" key="2">
    <source>
        <dbReference type="Proteomes" id="UP000198889"/>
    </source>
</evidence>
<evidence type="ECO:0000313" key="1">
    <source>
        <dbReference type="EMBL" id="SCW68943.1"/>
    </source>
</evidence>
<keyword evidence="2" id="KW-1185">Reference proteome</keyword>
<name>A0A1G4SID4_9HYPH</name>